<keyword evidence="2" id="KW-1185">Reference proteome</keyword>
<dbReference type="Gene3D" id="3.20.20.80">
    <property type="entry name" value="Glycosidases"/>
    <property type="match status" value="1"/>
</dbReference>
<protein>
    <recommendedName>
        <fullName evidence="3">Glycoside hydrolase family 5 domain-containing protein</fullName>
    </recommendedName>
</protein>
<accession>A0A858R8R1</accession>
<proteinExistence type="predicted"/>
<dbReference type="AlphaFoldDB" id="A0A858R8R1"/>
<dbReference type="InterPro" id="IPR017853">
    <property type="entry name" value="GH"/>
</dbReference>
<dbReference type="KEGG" id="acru:HHL28_12320"/>
<dbReference type="SUPFAM" id="SSF51445">
    <property type="entry name" value="(Trans)glycosidases"/>
    <property type="match status" value="1"/>
</dbReference>
<evidence type="ECO:0000313" key="2">
    <source>
        <dbReference type="Proteomes" id="UP000501891"/>
    </source>
</evidence>
<dbReference type="EMBL" id="CP051775">
    <property type="protein sequence ID" value="QJE73774.1"/>
    <property type="molecule type" value="Genomic_DNA"/>
</dbReference>
<evidence type="ECO:0000313" key="1">
    <source>
        <dbReference type="EMBL" id="QJE73774.1"/>
    </source>
</evidence>
<name>A0A858R8R1_9PROT</name>
<organism evidence="1 2">
    <name type="scientific">Aerophototrophica crusticola</name>
    <dbReference type="NCBI Taxonomy" id="1709002"/>
    <lineage>
        <taxon>Bacteria</taxon>
        <taxon>Pseudomonadati</taxon>
        <taxon>Pseudomonadota</taxon>
        <taxon>Alphaproteobacteria</taxon>
        <taxon>Rhodospirillales</taxon>
        <taxon>Rhodospirillaceae</taxon>
        <taxon>Aerophototrophica</taxon>
    </lineage>
</organism>
<dbReference type="Proteomes" id="UP000501891">
    <property type="component" value="Chromosome"/>
</dbReference>
<sequence length="452" mass="48367">MTNTDKTSWSCSATAGSDGAAPTASLTMALNGATAAPTVLKGLCYSPCPINAANSSAPNLGDWFWDSYTANGWTINDWAGVWQNDLPKIRALGVNAIRVYSMLSRQLNPDGTYPAPPYGHEFQHTAFLDACWNGGQDPLYVLVGIPLPQAMFWKSVHDQTPASQITFWESVLAETVAQVAGHPAVMGFIIQNEWDSGVVTYGSDTTAVTFWWDQVEAMAQAAKAALGTNQKLVGMAVHDDPNICGQAATYMAGCTSMDFWGVNSYQQVNFDPVFGAIPNIGPGYAGLTGAALKPVILTEWGVPATGHKVADDPSTIYADSATEAKAATNITNVIPEASPSAQPLCLGLFYFEYCDEWWNQAGSPNIYTWYGGPAAPGFPNGFWDQDGFGLYAVGRGFLSYPNPTNYPLPNDAPTWTVDPTSMTQGPVVPLDRRMARTPTIDALTTAFASFGS</sequence>
<evidence type="ECO:0008006" key="3">
    <source>
        <dbReference type="Google" id="ProtNLM"/>
    </source>
</evidence>
<reference evidence="1" key="1">
    <citation type="submission" date="2020-04" db="EMBL/GenBank/DDBJ databases">
        <title>A desert anoxygenic phototrophic bacterium fixes CO2 using RubisCO under aerobic conditions.</title>
        <authorList>
            <person name="Tang K."/>
        </authorList>
    </citation>
    <scope>NUCLEOTIDE SEQUENCE [LARGE SCALE GENOMIC DNA]</scope>
    <source>
        <strain evidence="1">MIMtkB3</strain>
    </source>
</reference>
<gene>
    <name evidence="1" type="ORF">HHL28_12320</name>
</gene>